<organism evidence="6 7">
    <name type="scientific">Corallococcus coralloides (strain ATCC 25202 / DSM 2259 / NBRC 100086 / M2)</name>
    <name type="common">Myxococcus coralloides</name>
    <dbReference type="NCBI Taxonomy" id="1144275"/>
    <lineage>
        <taxon>Bacteria</taxon>
        <taxon>Pseudomonadati</taxon>
        <taxon>Myxococcota</taxon>
        <taxon>Myxococcia</taxon>
        <taxon>Myxococcales</taxon>
        <taxon>Cystobacterineae</taxon>
        <taxon>Myxococcaceae</taxon>
        <taxon>Corallococcus</taxon>
    </lineage>
</organism>
<name>H8MKU7_CORCM</name>
<reference evidence="7" key="2">
    <citation type="submission" date="2012-03" db="EMBL/GenBank/DDBJ databases">
        <title>Genome sequence of the fruiting myxobacterium Corallococcus coralloides DSM 2259.</title>
        <authorList>
            <person name="Huntley S."/>
            <person name="Zhang Y."/>
            <person name="Treuner-Lange A."/>
            <person name="Sensen C.W."/>
            <person name="Sogaard-Andersen L."/>
        </authorList>
    </citation>
    <scope>NUCLEOTIDE SEQUENCE [LARGE SCALE GENOMIC DNA]</scope>
    <source>
        <strain evidence="7">ATCC 25202 / DSM 2259 / NBRC 100086 / M2</strain>
    </source>
</reference>
<evidence type="ECO:0000256" key="4">
    <source>
        <dbReference type="ARBA" id="ARBA00023163"/>
    </source>
</evidence>
<keyword evidence="3" id="KW-0238">DNA-binding</keyword>
<dbReference type="InterPro" id="IPR000847">
    <property type="entry name" value="LysR_HTH_N"/>
</dbReference>
<dbReference type="GO" id="GO:0032993">
    <property type="term" value="C:protein-DNA complex"/>
    <property type="evidence" value="ECO:0007669"/>
    <property type="project" value="TreeGrafter"/>
</dbReference>
<keyword evidence="2" id="KW-0805">Transcription regulation</keyword>
<dbReference type="eggNOG" id="COG0583">
    <property type="taxonomic scope" value="Bacteria"/>
</dbReference>
<dbReference type="InParanoid" id="H8MKU7"/>
<evidence type="ECO:0000259" key="5">
    <source>
        <dbReference type="PROSITE" id="PS50931"/>
    </source>
</evidence>
<evidence type="ECO:0000256" key="1">
    <source>
        <dbReference type="ARBA" id="ARBA00009437"/>
    </source>
</evidence>
<dbReference type="AlphaFoldDB" id="H8MKU7"/>
<proteinExistence type="inferred from homology"/>
<evidence type="ECO:0000256" key="2">
    <source>
        <dbReference type="ARBA" id="ARBA00023015"/>
    </source>
</evidence>
<feature type="domain" description="HTH lysR-type" evidence="5">
    <location>
        <begin position="18"/>
        <end position="75"/>
    </location>
</feature>
<evidence type="ECO:0000256" key="3">
    <source>
        <dbReference type="ARBA" id="ARBA00023125"/>
    </source>
</evidence>
<dbReference type="EMBL" id="CP003389">
    <property type="protein sequence ID" value="AFE08359.1"/>
    <property type="molecule type" value="Genomic_DNA"/>
</dbReference>
<keyword evidence="7" id="KW-1185">Reference proteome</keyword>
<dbReference type="KEGG" id="ccx:COCOR_04777"/>
<evidence type="ECO:0000313" key="7">
    <source>
        <dbReference type="Proteomes" id="UP000007587"/>
    </source>
</evidence>
<dbReference type="InterPro" id="IPR036390">
    <property type="entry name" value="WH_DNA-bd_sf"/>
</dbReference>
<keyword evidence="4" id="KW-0804">Transcription</keyword>
<comment type="similarity">
    <text evidence="1">Belongs to the LysR transcriptional regulatory family.</text>
</comment>
<reference evidence="6 7" key="1">
    <citation type="journal article" date="2012" name="J. Bacteriol.">
        <title>Complete Genome Sequence of the Fruiting Myxobacterium Corallococcus coralloides DSM 2259.</title>
        <authorList>
            <person name="Huntley S."/>
            <person name="Zhang Y."/>
            <person name="Treuner-Lange A."/>
            <person name="Kneip S."/>
            <person name="Sensen C.W."/>
            <person name="Sogaard-Andersen L."/>
        </authorList>
    </citation>
    <scope>NUCLEOTIDE SEQUENCE [LARGE SCALE GENOMIC DNA]</scope>
    <source>
        <strain evidence="7">ATCC 25202 / DSM 2259 / NBRC 100086 / M2</strain>
    </source>
</reference>
<evidence type="ECO:0000313" key="6">
    <source>
        <dbReference type="EMBL" id="AFE08359.1"/>
    </source>
</evidence>
<gene>
    <name evidence="6" type="primary">clcR</name>
    <name evidence="6" type="ordered locus">COCOR_04777</name>
</gene>
<dbReference type="STRING" id="1144275.COCOR_04777"/>
<dbReference type="FunFam" id="1.10.10.10:FF:000001">
    <property type="entry name" value="LysR family transcriptional regulator"/>
    <property type="match status" value="1"/>
</dbReference>
<dbReference type="Gene3D" id="1.10.10.10">
    <property type="entry name" value="Winged helix-like DNA-binding domain superfamily/Winged helix DNA-binding domain"/>
    <property type="match status" value="1"/>
</dbReference>
<dbReference type="Proteomes" id="UP000007587">
    <property type="component" value="Chromosome"/>
</dbReference>
<dbReference type="SUPFAM" id="SSF46785">
    <property type="entry name" value="Winged helix' DNA-binding domain"/>
    <property type="match status" value="1"/>
</dbReference>
<dbReference type="PROSITE" id="PS50931">
    <property type="entry name" value="HTH_LYSR"/>
    <property type="match status" value="1"/>
</dbReference>
<dbReference type="PANTHER" id="PTHR30346:SF28">
    <property type="entry name" value="HTH-TYPE TRANSCRIPTIONAL REGULATOR CYNR"/>
    <property type="match status" value="1"/>
</dbReference>
<sequence length="111" mass="12042">MTRPGCTARTTRANLTRVSITHLQSFVAVAEEGHVGRAALRLHITQPPLSRHILALEDELGTPLFERVPKGMRLLPTGEALLHHARRILAEVEVATLTVREAAGASKPPST</sequence>
<dbReference type="PANTHER" id="PTHR30346">
    <property type="entry name" value="TRANSCRIPTIONAL DUAL REGULATOR HCAR-RELATED"/>
    <property type="match status" value="1"/>
</dbReference>
<dbReference type="InterPro" id="IPR036388">
    <property type="entry name" value="WH-like_DNA-bd_sf"/>
</dbReference>
<dbReference type="PRINTS" id="PR00039">
    <property type="entry name" value="HTHLYSR"/>
</dbReference>
<accession>H8MKU7</accession>
<dbReference type="Pfam" id="PF00126">
    <property type="entry name" value="HTH_1"/>
    <property type="match status" value="1"/>
</dbReference>
<dbReference type="HOGENOM" id="CLU_039613_20_10_7"/>
<protein>
    <submittedName>
        <fullName evidence="6">LysR family transcriptional regulator</fullName>
    </submittedName>
</protein>
<dbReference type="GO" id="GO:0003677">
    <property type="term" value="F:DNA binding"/>
    <property type="evidence" value="ECO:0007669"/>
    <property type="project" value="UniProtKB-KW"/>
</dbReference>
<dbReference type="GO" id="GO:0003700">
    <property type="term" value="F:DNA-binding transcription factor activity"/>
    <property type="evidence" value="ECO:0007669"/>
    <property type="project" value="InterPro"/>
</dbReference>